<accession>A0ABD0KBB3</accession>
<gene>
    <name evidence="1" type="ORF">BaRGS_00024515</name>
</gene>
<organism evidence="1 2">
    <name type="scientific">Batillaria attramentaria</name>
    <dbReference type="NCBI Taxonomy" id="370345"/>
    <lineage>
        <taxon>Eukaryota</taxon>
        <taxon>Metazoa</taxon>
        <taxon>Spiralia</taxon>
        <taxon>Lophotrochozoa</taxon>
        <taxon>Mollusca</taxon>
        <taxon>Gastropoda</taxon>
        <taxon>Caenogastropoda</taxon>
        <taxon>Sorbeoconcha</taxon>
        <taxon>Cerithioidea</taxon>
        <taxon>Batillariidae</taxon>
        <taxon>Batillaria</taxon>
    </lineage>
</organism>
<evidence type="ECO:0000313" key="1">
    <source>
        <dbReference type="EMBL" id="KAK7484266.1"/>
    </source>
</evidence>
<evidence type="ECO:0000313" key="2">
    <source>
        <dbReference type="Proteomes" id="UP001519460"/>
    </source>
</evidence>
<protein>
    <recommendedName>
        <fullName evidence="3">Secreted protein</fullName>
    </recommendedName>
</protein>
<keyword evidence="2" id="KW-1185">Reference proteome</keyword>
<reference evidence="1 2" key="1">
    <citation type="journal article" date="2023" name="Sci. Data">
        <title>Genome assembly of the Korean intertidal mud-creeper Batillaria attramentaria.</title>
        <authorList>
            <person name="Patra A.K."/>
            <person name="Ho P.T."/>
            <person name="Jun S."/>
            <person name="Lee S.J."/>
            <person name="Kim Y."/>
            <person name="Won Y.J."/>
        </authorList>
    </citation>
    <scope>NUCLEOTIDE SEQUENCE [LARGE SCALE GENOMIC DNA]</scope>
    <source>
        <strain evidence="1">Wonlab-2016</strain>
    </source>
</reference>
<dbReference type="EMBL" id="JACVVK020000213">
    <property type="protein sequence ID" value="KAK7484266.1"/>
    <property type="molecule type" value="Genomic_DNA"/>
</dbReference>
<comment type="caution">
    <text evidence="1">The sequence shown here is derived from an EMBL/GenBank/DDBJ whole genome shotgun (WGS) entry which is preliminary data.</text>
</comment>
<dbReference type="Proteomes" id="UP001519460">
    <property type="component" value="Unassembled WGS sequence"/>
</dbReference>
<dbReference type="AlphaFoldDB" id="A0ABD0KBB3"/>
<name>A0ABD0KBB3_9CAEN</name>
<sequence length="99" mass="10925">MLGVAGRSMAGGPCCVLLMGKFSVIAVHDEYKILHVLQCWRWTAVKSLLSHVENGKRNVPQMLMAAFLAVAHLWLFERLGSSVLDLHSRTACGSNELVF</sequence>
<proteinExistence type="predicted"/>
<evidence type="ECO:0008006" key="3">
    <source>
        <dbReference type="Google" id="ProtNLM"/>
    </source>
</evidence>